<proteinExistence type="predicted"/>
<dbReference type="Gene3D" id="2.60.120.560">
    <property type="entry name" value="Exo-inulinase, domain 1"/>
    <property type="match status" value="1"/>
</dbReference>
<sequence length="237" mass="26679">MQMKLISFSIVAAAGMITCATADPAATKEADSKDSKTISLFDGKTLNGWKKVGGTGEYKVEDGCIVGFGKNVKGNTFLRTEKTYGDFELTFEFKFDDLSGNSGLMFRALQKPSKDGNGRVYGYQCEGDNGKDRAWTAGLYDEARRGWLYPHKTSKEDAEKRKEFTAQGQKITKWDGWNTIVIRCKGNHIQTWLNGEKRVDFTDTDKKHDTREGFFGLQVHGGKSCNVRWRNIQLKQL</sequence>
<feature type="domain" description="3-keto-alpha-glucoside-1,2-lyase/3-keto-2-hydroxy-glucal hydratase" evidence="2">
    <location>
        <begin position="37"/>
        <end position="235"/>
    </location>
</feature>
<feature type="chain" id="PRO_5043681025" description="3-keto-alpha-glucoside-1,2-lyase/3-keto-2-hydroxy-glucal hydratase domain-containing protein" evidence="1">
    <location>
        <begin position="23"/>
        <end position="237"/>
    </location>
</feature>
<dbReference type="AlphaFoldDB" id="A0AAT9FPM1"/>
<gene>
    <name evidence="3" type="ORF">NT6N_29810</name>
</gene>
<feature type="signal peptide" evidence="1">
    <location>
        <begin position="1"/>
        <end position="22"/>
    </location>
</feature>
<dbReference type="GO" id="GO:0016787">
    <property type="term" value="F:hydrolase activity"/>
    <property type="evidence" value="ECO:0007669"/>
    <property type="project" value="InterPro"/>
</dbReference>
<evidence type="ECO:0000256" key="1">
    <source>
        <dbReference type="SAM" id="SignalP"/>
    </source>
</evidence>
<keyword evidence="1" id="KW-0732">Signal</keyword>
<dbReference type="KEGG" id="osu:NT6N_29810"/>
<dbReference type="InterPro" id="IPR010496">
    <property type="entry name" value="AL/BT2_dom"/>
</dbReference>
<dbReference type="Pfam" id="PF06439">
    <property type="entry name" value="3keto-disac_hyd"/>
    <property type="match status" value="1"/>
</dbReference>
<dbReference type="EMBL" id="AP026866">
    <property type="protein sequence ID" value="BDS07941.1"/>
    <property type="molecule type" value="Genomic_DNA"/>
</dbReference>
<protein>
    <recommendedName>
        <fullName evidence="2">3-keto-alpha-glucoside-1,2-lyase/3-keto-2-hydroxy-glucal hydratase domain-containing protein</fullName>
    </recommendedName>
</protein>
<name>A0AAT9FPM1_9BACT</name>
<organism evidence="3">
    <name type="scientific">Oceaniferula spumae</name>
    <dbReference type="NCBI Taxonomy" id="2979115"/>
    <lineage>
        <taxon>Bacteria</taxon>
        <taxon>Pseudomonadati</taxon>
        <taxon>Verrucomicrobiota</taxon>
        <taxon>Verrucomicrobiia</taxon>
        <taxon>Verrucomicrobiales</taxon>
        <taxon>Verrucomicrobiaceae</taxon>
        <taxon>Oceaniferula</taxon>
    </lineage>
</organism>
<evidence type="ECO:0000313" key="3">
    <source>
        <dbReference type="EMBL" id="BDS07941.1"/>
    </source>
</evidence>
<evidence type="ECO:0000259" key="2">
    <source>
        <dbReference type="Pfam" id="PF06439"/>
    </source>
</evidence>
<accession>A0AAT9FPM1</accession>
<reference evidence="3" key="1">
    <citation type="submission" date="2024-07" db="EMBL/GenBank/DDBJ databases">
        <title>Complete genome sequence of Verrucomicrobiaceae bacterium NT6N.</title>
        <authorList>
            <person name="Huang C."/>
            <person name="Takami H."/>
            <person name="Hamasaki K."/>
        </authorList>
    </citation>
    <scope>NUCLEOTIDE SEQUENCE</scope>
    <source>
        <strain evidence="3">NT6N</strain>
    </source>
</reference>